<dbReference type="CTD" id="44391"/>
<dbReference type="Proteomes" id="UP000494040">
    <property type="component" value="Unassembled WGS sequence"/>
</dbReference>
<dbReference type="EnsemblMetazoa" id="XM_014394788.2">
    <property type="protein sequence ID" value="XP_014250274.1"/>
    <property type="gene ID" value="LOC106667090"/>
</dbReference>
<dbReference type="InterPro" id="IPR010301">
    <property type="entry name" value="RRP1"/>
</dbReference>
<dbReference type="OrthoDB" id="2019504at2759"/>
<dbReference type="GO" id="GO:0006364">
    <property type="term" value="P:rRNA processing"/>
    <property type="evidence" value="ECO:0007669"/>
    <property type="project" value="UniProtKB-KW"/>
</dbReference>
<sequence length="589" mass="68162">MKSKPKEIVILAAQEISFARALASNDTNMRERALKKLKKWLTSRSERKQEFTEEGFMRICKGLFYCIYMSDKPLPQEDCVEAVSHLVHCFKTFDESLMFIRCFFQSVSHSWFGLDGHRMDKYLMLVRRFLRQTFECVYKLDWEKEKVERLSKELSTSFSMAPLGLLLHLTDIYMEELAKVGRGELKPETTLELIKPFVEVMSKSTDSRLLLQITNNIFLYLLRQSEEGVKHSIKFQAWKQLGFPGGDIDLMEEVEQDSDQEMEQDIEERQTALDARAGNVDVELPEIAFDVRSIANYLNSIKQNKGITTKFRKQINHIVNKYSKFSSGKYPLGLHKYELVENDDDDEIVEEAAEKLLQFEDESIDSFKRNKKRQKASEWEVSLMETEIEVPSEPPSLNGSWVVSDSLNKEERKVSKKTQKSIKVTEDSSLLKKDQAVVENGLKNEESSSKRAKKKRGNSQNSNDKMDKTNDWGDCSWDFPTENESEIVIQPKRKKQAQTKTPKTPNSMKILTTNVTSLKEMTPGSAKKVEFVLNKNTSQEEREYMKTIKKKPSIPFDANKKPTQGVLKSTPYQSPVNPFYKFYKTKTKS</sequence>
<dbReference type="PANTHER" id="PTHR13026">
    <property type="entry name" value="NNP-1 PROTEIN NOVEL NUCLEAR PROTEIN 1 NOP52"/>
    <property type="match status" value="1"/>
</dbReference>
<keyword evidence="4" id="KW-0539">Nucleus</keyword>
<feature type="region of interest" description="Disordered" evidence="5">
    <location>
        <begin position="408"/>
        <end position="509"/>
    </location>
</feature>
<feature type="compositionally biased region" description="Basic and acidic residues" evidence="5">
    <location>
        <begin position="423"/>
        <end position="449"/>
    </location>
</feature>
<keyword evidence="7" id="KW-1185">Reference proteome</keyword>
<evidence type="ECO:0000256" key="5">
    <source>
        <dbReference type="SAM" id="MobiDB-lite"/>
    </source>
</evidence>
<evidence type="ECO:0000256" key="2">
    <source>
        <dbReference type="ARBA" id="ARBA00006374"/>
    </source>
</evidence>
<organism evidence="6 7">
    <name type="scientific">Cimex lectularius</name>
    <name type="common">Bed bug</name>
    <name type="synonym">Acanthia lectularia</name>
    <dbReference type="NCBI Taxonomy" id="79782"/>
    <lineage>
        <taxon>Eukaryota</taxon>
        <taxon>Metazoa</taxon>
        <taxon>Ecdysozoa</taxon>
        <taxon>Arthropoda</taxon>
        <taxon>Hexapoda</taxon>
        <taxon>Insecta</taxon>
        <taxon>Pterygota</taxon>
        <taxon>Neoptera</taxon>
        <taxon>Paraneoptera</taxon>
        <taxon>Hemiptera</taxon>
        <taxon>Heteroptera</taxon>
        <taxon>Panheteroptera</taxon>
        <taxon>Cimicomorpha</taxon>
        <taxon>Cimicidae</taxon>
        <taxon>Cimex</taxon>
    </lineage>
</organism>
<protein>
    <recommendedName>
        <fullName evidence="8">Ribosomal RNA processing protein 1 homolog</fullName>
    </recommendedName>
</protein>
<reference evidence="6" key="1">
    <citation type="submission" date="2022-01" db="UniProtKB">
        <authorList>
            <consortium name="EnsemblMetazoa"/>
        </authorList>
    </citation>
    <scope>IDENTIFICATION</scope>
</reference>
<evidence type="ECO:0000313" key="7">
    <source>
        <dbReference type="Proteomes" id="UP000494040"/>
    </source>
</evidence>
<evidence type="ECO:0000256" key="3">
    <source>
        <dbReference type="ARBA" id="ARBA00022552"/>
    </source>
</evidence>
<dbReference type="OMA" id="PKSDYYR"/>
<comment type="similarity">
    <text evidence="2">Belongs to the RRP1 family.</text>
</comment>
<evidence type="ECO:0000313" key="6">
    <source>
        <dbReference type="EnsemblMetazoa" id="XP_014250274.1"/>
    </source>
</evidence>
<dbReference type="KEGG" id="clec:106667090"/>
<dbReference type="GeneID" id="106667090"/>
<name>A0A8I6RRX0_CIMLE</name>
<evidence type="ECO:0000256" key="1">
    <source>
        <dbReference type="ARBA" id="ARBA00004123"/>
    </source>
</evidence>
<keyword evidence="3" id="KW-0698">rRNA processing</keyword>
<evidence type="ECO:0000256" key="4">
    <source>
        <dbReference type="ARBA" id="ARBA00023242"/>
    </source>
</evidence>
<dbReference type="GO" id="GO:0005634">
    <property type="term" value="C:nucleus"/>
    <property type="evidence" value="ECO:0007669"/>
    <property type="project" value="UniProtKB-SubCell"/>
</dbReference>
<dbReference type="Pfam" id="PF05997">
    <property type="entry name" value="Nop52"/>
    <property type="match status" value="1"/>
</dbReference>
<evidence type="ECO:0008006" key="8">
    <source>
        <dbReference type="Google" id="ProtNLM"/>
    </source>
</evidence>
<comment type="subcellular location">
    <subcellularLocation>
        <location evidence="1">Nucleus</location>
    </subcellularLocation>
</comment>
<proteinExistence type="inferred from homology"/>
<accession>A0A8I6RRX0</accession>
<dbReference type="PANTHER" id="PTHR13026:SF0">
    <property type="entry name" value="RIBOSOMAL RNA PROCESSING 1B"/>
    <property type="match status" value="1"/>
</dbReference>
<dbReference type="RefSeq" id="XP_014250274.1">
    <property type="nucleotide sequence ID" value="XM_014394788.2"/>
</dbReference>
<dbReference type="AlphaFoldDB" id="A0A8I6RRX0"/>
<feature type="region of interest" description="Disordered" evidence="5">
    <location>
        <begin position="549"/>
        <end position="570"/>
    </location>
</feature>
<dbReference type="GO" id="GO:0030688">
    <property type="term" value="C:preribosome, small subunit precursor"/>
    <property type="evidence" value="ECO:0007669"/>
    <property type="project" value="InterPro"/>
</dbReference>